<reference evidence="1 2" key="2">
    <citation type="journal article" date="2022" name="Mol. Ecol. Resour.">
        <title>The genomes of chicory, endive, great burdock and yacon provide insights into Asteraceae paleo-polyploidization history and plant inulin production.</title>
        <authorList>
            <person name="Fan W."/>
            <person name="Wang S."/>
            <person name="Wang H."/>
            <person name="Wang A."/>
            <person name="Jiang F."/>
            <person name="Liu H."/>
            <person name="Zhao H."/>
            <person name="Xu D."/>
            <person name="Zhang Y."/>
        </authorList>
    </citation>
    <scope>NUCLEOTIDE SEQUENCE [LARGE SCALE GENOMIC DNA]</scope>
    <source>
        <strain evidence="2">cv. Niubang</strain>
    </source>
</reference>
<comment type="caution">
    <text evidence="1">The sequence shown here is derived from an EMBL/GenBank/DDBJ whole genome shotgun (WGS) entry which is preliminary data.</text>
</comment>
<name>A0ACB8XGQ3_ARCLA</name>
<proteinExistence type="predicted"/>
<reference evidence="2" key="1">
    <citation type="journal article" date="2022" name="Mol. Ecol. Resour.">
        <title>The genomes of chicory, endive, great burdock and yacon provide insights into Asteraceae palaeo-polyploidization history and plant inulin production.</title>
        <authorList>
            <person name="Fan W."/>
            <person name="Wang S."/>
            <person name="Wang H."/>
            <person name="Wang A."/>
            <person name="Jiang F."/>
            <person name="Liu H."/>
            <person name="Zhao H."/>
            <person name="Xu D."/>
            <person name="Zhang Y."/>
        </authorList>
    </citation>
    <scope>NUCLEOTIDE SEQUENCE [LARGE SCALE GENOMIC DNA]</scope>
    <source>
        <strain evidence="2">cv. Niubang</strain>
    </source>
</reference>
<evidence type="ECO:0000313" key="2">
    <source>
        <dbReference type="Proteomes" id="UP001055879"/>
    </source>
</evidence>
<evidence type="ECO:0000313" key="1">
    <source>
        <dbReference type="EMBL" id="KAI3665529.1"/>
    </source>
</evidence>
<organism evidence="1 2">
    <name type="scientific">Arctium lappa</name>
    <name type="common">Greater burdock</name>
    <name type="synonym">Lappa major</name>
    <dbReference type="NCBI Taxonomy" id="4217"/>
    <lineage>
        <taxon>Eukaryota</taxon>
        <taxon>Viridiplantae</taxon>
        <taxon>Streptophyta</taxon>
        <taxon>Embryophyta</taxon>
        <taxon>Tracheophyta</taxon>
        <taxon>Spermatophyta</taxon>
        <taxon>Magnoliopsida</taxon>
        <taxon>eudicotyledons</taxon>
        <taxon>Gunneridae</taxon>
        <taxon>Pentapetalae</taxon>
        <taxon>asterids</taxon>
        <taxon>campanulids</taxon>
        <taxon>Asterales</taxon>
        <taxon>Asteraceae</taxon>
        <taxon>Carduoideae</taxon>
        <taxon>Cardueae</taxon>
        <taxon>Arctiinae</taxon>
        <taxon>Arctium</taxon>
    </lineage>
</organism>
<keyword evidence="2" id="KW-1185">Reference proteome</keyword>
<accession>A0ACB8XGQ3</accession>
<dbReference type="EMBL" id="CM042064">
    <property type="protein sequence ID" value="KAI3665529.1"/>
    <property type="molecule type" value="Genomic_DNA"/>
</dbReference>
<dbReference type="Proteomes" id="UP001055879">
    <property type="component" value="Linkage Group LG18"/>
</dbReference>
<gene>
    <name evidence="1" type="ORF">L6452_44156</name>
</gene>
<protein>
    <submittedName>
        <fullName evidence="1">Uncharacterized protein</fullName>
    </submittedName>
</protein>
<sequence>MLLFSREESAAPTTQMAYAQTGNPQFSDVSDEAWFSIFIEEAVTLLGCSADELAEMKAHLQELHRRKKLEALNDGRQQNVMDQLSLIHHKQSSGTQYPLLNNDILVRDASQMFIRNILELLHNVDKEYSHGTQSGYTDLAPITEAPKAEPDNAFTPSHDNSSRSQCFGLKLASPSQNVTPRLSKGIISG</sequence>